<dbReference type="Pfam" id="PF00005">
    <property type="entry name" value="ABC_tran"/>
    <property type="match status" value="1"/>
</dbReference>
<dbReference type="EMBL" id="BJOU01000019">
    <property type="protein sequence ID" value="GED99418.1"/>
    <property type="molecule type" value="Genomic_DNA"/>
</dbReference>
<dbReference type="GO" id="GO:0046677">
    <property type="term" value="P:response to antibiotic"/>
    <property type="evidence" value="ECO:0007669"/>
    <property type="project" value="UniProtKB-KW"/>
</dbReference>
<dbReference type="PANTHER" id="PTHR42711:SF19">
    <property type="entry name" value="DOXORUBICIN RESISTANCE ATP-BINDING PROTEIN DRRA"/>
    <property type="match status" value="1"/>
</dbReference>
<feature type="domain" description="ABC transporter" evidence="11">
    <location>
        <begin position="95"/>
        <end position="325"/>
    </location>
</feature>
<evidence type="ECO:0000256" key="6">
    <source>
        <dbReference type="ARBA" id="ARBA00022967"/>
    </source>
</evidence>
<dbReference type="InterPro" id="IPR005894">
    <property type="entry name" value="DrrA"/>
</dbReference>
<keyword evidence="4" id="KW-0547">Nucleotide-binding</keyword>
<keyword evidence="2" id="KW-0813">Transport</keyword>
<dbReference type="PROSITE" id="PS00211">
    <property type="entry name" value="ABC_TRANSPORTER_1"/>
    <property type="match status" value="1"/>
</dbReference>
<keyword evidence="7" id="KW-0472">Membrane</keyword>
<dbReference type="FunFam" id="3.40.50.300:FF:000589">
    <property type="entry name" value="ABC transporter, ATP-binding subunit"/>
    <property type="match status" value="1"/>
</dbReference>
<evidence type="ECO:0000313" key="13">
    <source>
        <dbReference type="Proteomes" id="UP000444980"/>
    </source>
</evidence>
<accession>A0A7I9V1V0</accession>
<dbReference type="GO" id="GO:1900753">
    <property type="term" value="P:doxorubicin transport"/>
    <property type="evidence" value="ECO:0007669"/>
    <property type="project" value="InterPro"/>
</dbReference>
<evidence type="ECO:0000256" key="2">
    <source>
        <dbReference type="ARBA" id="ARBA00022448"/>
    </source>
</evidence>
<dbReference type="InterPro" id="IPR017871">
    <property type="entry name" value="ABC_transporter-like_CS"/>
</dbReference>
<organism evidence="12 13">
    <name type="scientific">Gordonia crocea</name>
    <dbReference type="NCBI Taxonomy" id="589162"/>
    <lineage>
        <taxon>Bacteria</taxon>
        <taxon>Bacillati</taxon>
        <taxon>Actinomycetota</taxon>
        <taxon>Actinomycetes</taxon>
        <taxon>Mycobacteriales</taxon>
        <taxon>Gordoniaceae</taxon>
        <taxon>Gordonia</taxon>
    </lineage>
</organism>
<dbReference type="InterPro" id="IPR027417">
    <property type="entry name" value="P-loop_NTPase"/>
</dbReference>
<name>A0A7I9V1V0_9ACTN</name>
<evidence type="ECO:0000256" key="4">
    <source>
        <dbReference type="ARBA" id="ARBA00022741"/>
    </source>
</evidence>
<dbReference type="InterPro" id="IPR003439">
    <property type="entry name" value="ABC_transporter-like_ATP-bd"/>
</dbReference>
<feature type="compositionally biased region" description="Polar residues" evidence="10">
    <location>
        <begin position="1"/>
        <end position="11"/>
    </location>
</feature>
<proteinExistence type="inferred from homology"/>
<comment type="subcellular location">
    <subcellularLocation>
        <location evidence="1">Cell membrane</location>
        <topology evidence="1">Peripheral membrane protein</topology>
        <orientation evidence="1">Cytoplasmic side</orientation>
    </subcellularLocation>
</comment>
<keyword evidence="6" id="KW-1278">Translocase</keyword>
<dbReference type="GO" id="GO:0005886">
    <property type="term" value="C:plasma membrane"/>
    <property type="evidence" value="ECO:0007669"/>
    <property type="project" value="UniProtKB-SubCell"/>
</dbReference>
<gene>
    <name evidence="12" type="ORF">nbrc107697_34570</name>
</gene>
<evidence type="ECO:0000259" key="11">
    <source>
        <dbReference type="PROSITE" id="PS50893"/>
    </source>
</evidence>
<evidence type="ECO:0000313" key="12">
    <source>
        <dbReference type="EMBL" id="GED99418.1"/>
    </source>
</evidence>
<dbReference type="SMART" id="SM00382">
    <property type="entry name" value="AAA"/>
    <property type="match status" value="1"/>
</dbReference>
<protein>
    <recommendedName>
        <fullName evidence="11">ABC transporter domain-containing protein</fullName>
    </recommendedName>
</protein>
<dbReference type="NCBIfam" id="TIGR01188">
    <property type="entry name" value="drrA"/>
    <property type="match status" value="1"/>
</dbReference>
<dbReference type="GO" id="GO:0016887">
    <property type="term" value="F:ATP hydrolysis activity"/>
    <property type="evidence" value="ECO:0007669"/>
    <property type="project" value="InterPro"/>
</dbReference>
<dbReference type="Gene3D" id="3.40.50.300">
    <property type="entry name" value="P-loop containing nucleotide triphosphate hydrolases"/>
    <property type="match status" value="1"/>
</dbReference>
<dbReference type="InterPro" id="IPR003593">
    <property type="entry name" value="AAA+_ATPase"/>
</dbReference>
<evidence type="ECO:0000256" key="8">
    <source>
        <dbReference type="ARBA" id="ARBA00023251"/>
    </source>
</evidence>
<evidence type="ECO:0000256" key="7">
    <source>
        <dbReference type="ARBA" id="ARBA00023136"/>
    </source>
</evidence>
<evidence type="ECO:0000256" key="3">
    <source>
        <dbReference type="ARBA" id="ARBA00022475"/>
    </source>
</evidence>
<evidence type="ECO:0000256" key="10">
    <source>
        <dbReference type="SAM" id="MobiDB-lite"/>
    </source>
</evidence>
<evidence type="ECO:0000256" key="1">
    <source>
        <dbReference type="ARBA" id="ARBA00004413"/>
    </source>
</evidence>
<dbReference type="GO" id="GO:0005524">
    <property type="term" value="F:ATP binding"/>
    <property type="evidence" value="ECO:0007669"/>
    <property type="project" value="UniProtKB-KW"/>
</dbReference>
<comment type="caution">
    <text evidence="12">The sequence shown here is derived from an EMBL/GenBank/DDBJ whole genome shotgun (WGS) entry which is preliminary data.</text>
</comment>
<keyword evidence="3" id="KW-1003">Cell membrane</keyword>
<comment type="similarity">
    <text evidence="9">Belongs to the ABC transporter superfamily. Drug exporter-1 (DrugE1) (TC 3.A.1.105) family.</text>
</comment>
<dbReference type="GO" id="GO:0043215">
    <property type="term" value="P:daunorubicin transport"/>
    <property type="evidence" value="ECO:0007669"/>
    <property type="project" value="InterPro"/>
</dbReference>
<dbReference type="GO" id="GO:0055085">
    <property type="term" value="P:transmembrane transport"/>
    <property type="evidence" value="ECO:0007669"/>
    <property type="project" value="UniProtKB-ARBA"/>
</dbReference>
<dbReference type="InterPro" id="IPR050763">
    <property type="entry name" value="ABC_transporter_ATP-binding"/>
</dbReference>
<dbReference type="AlphaFoldDB" id="A0A7I9V1V0"/>
<keyword evidence="8" id="KW-0046">Antibiotic resistance</keyword>
<keyword evidence="5" id="KW-0067">ATP-binding</keyword>
<dbReference type="PANTHER" id="PTHR42711">
    <property type="entry name" value="ABC TRANSPORTER ATP-BINDING PROTEIN"/>
    <property type="match status" value="1"/>
</dbReference>
<keyword evidence="13" id="KW-1185">Reference proteome</keyword>
<evidence type="ECO:0000256" key="9">
    <source>
        <dbReference type="ARBA" id="ARBA00049985"/>
    </source>
</evidence>
<dbReference type="PROSITE" id="PS50893">
    <property type="entry name" value="ABC_TRANSPORTER_2"/>
    <property type="match status" value="1"/>
</dbReference>
<dbReference type="SUPFAM" id="SSF52540">
    <property type="entry name" value="P-loop containing nucleoside triphosphate hydrolases"/>
    <property type="match status" value="1"/>
</dbReference>
<feature type="region of interest" description="Disordered" evidence="10">
    <location>
        <begin position="1"/>
        <end position="38"/>
    </location>
</feature>
<sequence>MSRSEPPTNVSPAGPAVTPAKPAVSPSTPGRAGGEGEPNIIAVPEAFDDYYGVDSGPSVTKSVLEPVVAEAELAPARTVAPREARARIALDAPAIEVTGLRKVFGDTVAVDDVSLVAATGSVLAVLGPNGAGKTTTVNMLTTLLRPDGGTARVAGFDVVSQAAQVRRSIALTGQFAALDEALSGRDNLVLFGRLHGMDKRAAQVRADELLADFDLVDAGARQVSKYSGGMRRRIDIACGLVVSPRVFFLDEPTTGLDPRSRQEVWSLIERLKEQGVTVLLTTQYLEEADLLSDYIVVIDHGRVIASGTAEQLKAATGGTVCEVTPARIDDLPALAQALGGLLPADGGIGETSVSVPAAAGAEVLVEVVRRAGEAGIAIADIAMRSPSLDDVFFQLTGPGQPTDTPLSVD</sequence>
<dbReference type="Proteomes" id="UP000444980">
    <property type="component" value="Unassembled WGS sequence"/>
</dbReference>
<reference evidence="13" key="1">
    <citation type="submission" date="2019-06" db="EMBL/GenBank/DDBJ databases">
        <title>Gordonia isolated from sludge of a wastewater treatment plant.</title>
        <authorList>
            <person name="Tamura T."/>
            <person name="Aoyama K."/>
            <person name="Kang Y."/>
            <person name="Saito S."/>
            <person name="Akiyama N."/>
            <person name="Yazawa K."/>
            <person name="Gonoi T."/>
            <person name="Mikami Y."/>
        </authorList>
    </citation>
    <scope>NUCLEOTIDE SEQUENCE [LARGE SCALE GENOMIC DNA]</scope>
    <source>
        <strain evidence="13">NBRC 107697</strain>
    </source>
</reference>
<evidence type="ECO:0000256" key="5">
    <source>
        <dbReference type="ARBA" id="ARBA00022840"/>
    </source>
</evidence>